<reference evidence="2 3" key="1">
    <citation type="submission" date="2021-02" db="EMBL/GenBank/DDBJ databases">
        <authorList>
            <person name="Jung H.S."/>
            <person name="Chun B.H."/>
            <person name="Jeon C.O."/>
        </authorList>
    </citation>
    <scope>NUCLEOTIDE SEQUENCE [LARGE SCALE GENOMIC DNA]</scope>
    <source>
        <strain evidence="2 3">LMG 25203</strain>
    </source>
</reference>
<sequence>MKIYINKILVSLLIVSFLFIQIGYNSAPSGSIFSAFVVLIKEGIKNGFDFDNFNLKTNYSYYFVEFLLVGVVLIIATIQRNTRIMILALIIFVFMWFMWFKMLQSIINSNLYLITSIPFLIISITLILRLLITKKVSF</sequence>
<evidence type="ECO:0000256" key="1">
    <source>
        <dbReference type="SAM" id="Phobius"/>
    </source>
</evidence>
<keyword evidence="1" id="KW-0472">Membrane</keyword>
<protein>
    <submittedName>
        <fullName evidence="2">Uncharacterized protein</fullName>
    </submittedName>
</protein>
<accession>A0ABS2CXN4</accession>
<dbReference type="EMBL" id="JACSOD020000488">
    <property type="protein sequence ID" value="MBM6499723.1"/>
    <property type="molecule type" value="Genomic_DNA"/>
</dbReference>
<keyword evidence="1" id="KW-1133">Transmembrane helix</keyword>
<proteinExistence type="predicted"/>
<dbReference type="Proteomes" id="UP000759529">
    <property type="component" value="Unassembled WGS sequence"/>
</dbReference>
<comment type="caution">
    <text evidence="2">The sequence shown here is derived from an EMBL/GenBank/DDBJ whole genome shotgun (WGS) entry which is preliminary data.</text>
</comment>
<keyword evidence="1" id="KW-0812">Transmembrane</keyword>
<evidence type="ECO:0000313" key="3">
    <source>
        <dbReference type="Proteomes" id="UP000759529"/>
    </source>
</evidence>
<evidence type="ECO:0000313" key="2">
    <source>
        <dbReference type="EMBL" id="MBM6499723.1"/>
    </source>
</evidence>
<gene>
    <name evidence="2" type="ORF">H9X54_010500</name>
</gene>
<feature type="transmembrane region" description="Helical" evidence="1">
    <location>
        <begin position="84"/>
        <end position="100"/>
    </location>
</feature>
<feature type="transmembrane region" description="Helical" evidence="1">
    <location>
        <begin position="112"/>
        <end position="132"/>
    </location>
</feature>
<feature type="transmembrane region" description="Helical" evidence="1">
    <location>
        <begin position="59"/>
        <end position="77"/>
    </location>
</feature>
<organism evidence="2 3">
    <name type="scientific">Flavobacterium macrobrachii</name>
    <dbReference type="NCBI Taxonomy" id="591204"/>
    <lineage>
        <taxon>Bacteria</taxon>
        <taxon>Pseudomonadati</taxon>
        <taxon>Bacteroidota</taxon>
        <taxon>Flavobacteriia</taxon>
        <taxon>Flavobacteriales</taxon>
        <taxon>Flavobacteriaceae</taxon>
        <taxon>Flavobacterium</taxon>
    </lineage>
</organism>
<keyword evidence="3" id="KW-1185">Reference proteome</keyword>
<dbReference type="RefSeq" id="WP_187657200.1">
    <property type="nucleotide sequence ID" value="NZ_JACSOD020000488.1"/>
</dbReference>
<name>A0ABS2CXN4_9FLAO</name>